<proteinExistence type="predicted"/>
<evidence type="ECO:0000259" key="6">
    <source>
        <dbReference type="PROSITE" id="PS51783"/>
    </source>
</evidence>
<dbReference type="EMBL" id="MU003793">
    <property type="protein sequence ID" value="KAF2721092.1"/>
    <property type="molecule type" value="Genomic_DNA"/>
</dbReference>
<feature type="repeat" description="WD" evidence="3">
    <location>
        <begin position="2350"/>
        <end position="2391"/>
    </location>
</feature>
<evidence type="ECO:0000256" key="4">
    <source>
        <dbReference type="SAM" id="MobiDB-lite"/>
    </source>
</evidence>
<protein>
    <submittedName>
        <fullName evidence="7">Beach-domain-containing protein</fullName>
    </submittedName>
</protein>
<dbReference type="InterPro" id="IPR011993">
    <property type="entry name" value="PH-like_dom_sf"/>
</dbReference>
<dbReference type="InterPro" id="IPR001680">
    <property type="entry name" value="WD40_rpt"/>
</dbReference>
<organism evidence="7 8">
    <name type="scientific">Polychaeton citri CBS 116435</name>
    <dbReference type="NCBI Taxonomy" id="1314669"/>
    <lineage>
        <taxon>Eukaryota</taxon>
        <taxon>Fungi</taxon>
        <taxon>Dikarya</taxon>
        <taxon>Ascomycota</taxon>
        <taxon>Pezizomycotina</taxon>
        <taxon>Dothideomycetes</taxon>
        <taxon>Dothideomycetidae</taxon>
        <taxon>Capnodiales</taxon>
        <taxon>Capnodiaceae</taxon>
        <taxon>Polychaeton</taxon>
    </lineage>
</organism>
<keyword evidence="8" id="KW-1185">Reference proteome</keyword>
<keyword evidence="1 3" id="KW-0853">WD repeat</keyword>
<dbReference type="SUPFAM" id="SSF50729">
    <property type="entry name" value="PH domain-like"/>
    <property type="match status" value="1"/>
</dbReference>
<evidence type="ECO:0000256" key="2">
    <source>
        <dbReference type="ARBA" id="ARBA00022737"/>
    </source>
</evidence>
<reference evidence="7" key="1">
    <citation type="journal article" date="2020" name="Stud. Mycol.">
        <title>101 Dothideomycetes genomes: a test case for predicting lifestyles and emergence of pathogens.</title>
        <authorList>
            <person name="Haridas S."/>
            <person name="Albert R."/>
            <person name="Binder M."/>
            <person name="Bloem J."/>
            <person name="Labutti K."/>
            <person name="Salamov A."/>
            <person name="Andreopoulos B."/>
            <person name="Baker S."/>
            <person name="Barry K."/>
            <person name="Bills G."/>
            <person name="Bluhm B."/>
            <person name="Cannon C."/>
            <person name="Castanera R."/>
            <person name="Culley D."/>
            <person name="Daum C."/>
            <person name="Ezra D."/>
            <person name="Gonzalez J."/>
            <person name="Henrissat B."/>
            <person name="Kuo A."/>
            <person name="Liang C."/>
            <person name="Lipzen A."/>
            <person name="Lutzoni F."/>
            <person name="Magnuson J."/>
            <person name="Mondo S."/>
            <person name="Nolan M."/>
            <person name="Ohm R."/>
            <person name="Pangilinan J."/>
            <person name="Park H.-J."/>
            <person name="Ramirez L."/>
            <person name="Alfaro M."/>
            <person name="Sun H."/>
            <person name="Tritt A."/>
            <person name="Yoshinaga Y."/>
            <person name="Zwiers L.-H."/>
            <person name="Turgeon B."/>
            <person name="Goodwin S."/>
            <person name="Spatafora J."/>
            <person name="Crous P."/>
            <person name="Grigoriev I."/>
        </authorList>
    </citation>
    <scope>NUCLEOTIDE SEQUENCE</scope>
    <source>
        <strain evidence="7">CBS 116435</strain>
    </source>
</reference>
<evidence type="ECO:0000313" key="7">
    <source>
        <dbReference type="EMBL" id="KAF2721092.1"/>
    </source>
</evidence>
<dbReference type="Proteomes" id="UP000799441">
    <property type="component" value="Unassembled WGS sequence"/>
</dbReference>
<dbReference type="Pfam" id="PF14844">
    <property type="entry name" value="PH_BEACH"/>
    <property type="match status" value="1"/>
</dbReference>
<dbReference type="PROSITE" id="PS51783">
    <property type="entry name" value="PH_BEACH"/>
    <property type="match status" value="1"/>
</dbReference>
<dbReference type="PROSITE" id="PS50294">
    <property type="entry name" value="WD_REPEATS_REGION"/>
    <property type="match status" value="1"/>
</dbReference>
<evidence type="ECO:0000259" key="5">
    <source>
        <dbReference type="PROSITE" id="PS50197"/>
    </source>
</evidence>
<feature type="region of interest" description="Disordered" evidence="4">
    <location>
        <begin position="1690"/>
        <end position="1740"/>
    </location>
</feature>
<comment type="caution">
    <text evidence="7">The sequence shown here is derived from an EMBL/GenBank/DDBJ whole genome shotgun (WGS) entry which is preliminary data.</text>
</comment>
<dbReference type="InterPro" id="IPR036322">
    <property type="entry name" value="WD40_repeat_dom_sf"/>
</dbReference>
<dbReference type="Gene3D" id="2.30.29.30">
    <property type="entry name" value="Pleckstrin-homology domain (PH domain)/Phosphotyrosine-binding domain (PTB)"/>
    <property type="match status" value="1"/>
</dbReference>
<name>A0A9P4UMC3_9PEZI</name>
<dbReference type="Gene3D" id="2.130.10.10">
    <property type="entry name" value="YVTN repeat-like/Quinoprotein amine dehydrogenase"/>
    <property type="match status" value="1"/>
</dbReference>
<dbReference type="Gene3D" id="1.10.1540.10">
    <property type="entry name" value="BEACH domain"/>
    <property type="match status" value="1"/>
</dbReference>
<dbReference type="PROSITE" id="PS00678">
    <property type="entry name" value="WD_REPEATS_1"/>
    <property type="match status" value="1"/>
</dbReference>
<feature type="region of interest" description="Disordered" evidence="4">
    <location>
        <begin position="1192"/>
        <end position="1226"/>
    </location>
</feature>
<dbReference type="SUPFAM" id="SSF49899">
    <property type="entry name" value="Concanavalin A-like lectins/glucanases"/>
    <property type="match status" value="1"/>
</dbReference>
<dbReference type="OrthoDB" id="26681at2759"/>
<dbReference type="InterPro" id="IPR023362">
    <property type="entry name" value="PH-BEACH_dom"/>
</dbReference>
<dbReference type="InterPro" id="IPR036372">
    <property type="entry name" value="BEACH_dom_sf"/>
</dbReference>
<dbReference type="SMART" id="SM00320">
    <property type="entry name" value="WD40"/>
    <property type="match status" value="4"/>
</dbReference>
<dbReference type="PROSITE" id="PS50197">
    <property type="entry name" value="BEACH"/>
    <property type="match status" value="1"/>
</dbReference>
<dbReference type="InterPro" id="IPR015943">
    <property type="entry name" value="WD40/YVTN_repeat-like_dom_sf"/>
</dbReference>
<dbReference type="InterPro" id="IPR019775">
    <property type="entry name" value="WD40_repeat_CS"/>
</dbReference>
<feature type="domain" description="BEACH-type PH" evidence="6">
    <location>
        <begin position="1752"/>
        <end position="1885"/>
    </location>
</feature>
<dbReference type="Pfam" id="PF13385">
    <property type="entry name" value="Laminin_G_3"/>
    <property type="match status" value="1"/>
</dbReference>
<dbReference type="Gene3D" id="2.60.120.200">
    <property type="match status" value="1"/>
</dbReference>
<accession>A0A9P4UMC3</accession>
<evidence type="ECO:0000256" key="1">
    <source>
        <dbReference type="ARBA" id="ARBA00022574"/>
    </source>
</evidence>
<gene>
    <name evidence="7" type="ORF">K431DRAFT_285138</name>
</gene>
<dbReference type="InterPro" id="IPR013320">
    <property type="entry name" value="ConA-like_dom_sf"/>
</dbReference>
<dbReference type="PANTHER" id="PTHR46108">
    <property type="entry name" value="BLUE CHEESE"/>
    <property type="match status" value="1"/>
</dbReference>
<dbReference type="SUPFAM" id="SSF81837">
    <property type="entry name" value="BEACH domain"/>
    <property type="match status" value="1"/>
</dbReference>
<dbReference type="InterPro" id="IPR051944">
    <property type="entry name" value="BEACH_domain_protein"/>
</dbReference>
<feature type="compositionally biased region" description="Polar residues" evidence="4">
    <location>
        <begin position="1694"/>
        <end position="1703"/>
    </location>
</feature>
<feature type="compositionally biased region" description="Acidic residues" evidence="4">
    <location>
        <begin position="1728"/>
        <end position="1739"/>
    </location>
</feature>
<evidence type="ECO:0000256" key="3">
    <source>
        <dbReference type="PROSITE-ProRule" id="PRU00221"/>
    </source>
</evidence>
<dbReference type="Pfam" id="PF23295">
    <property type="entry name" value="Arm_4"/>
    <property type="match status" value="1"/>
</dbReference>
<dbReference type="FunFam" id="1.10.1540.10:FF:000002">
    <property type="entry name" value="WD repeat and FYVE domain containing 3"/>
    <property type="match status" value="1"/>
</dbReference>
<dbReference type="PANTHER" id="PTHR46108:SF4">
    <property type="entry name" value="BLUE CHEESE"/>
    <property type="match status" value="1"/>
</dbReference>
<evidence type="ECO:0000313" key="8">
    <source>
        <dbReference type="Proteomes" id="UP000799441"/>
    </source>
</evidence>
<dbReference type="InterPro" id="IPR056252">
    <property type="entry name" value="Alfy-like_Arm-like"/>
</dbReference>
<keyword evidence="2" id="KW-0677">Repeat</keyword>
<feature type="region of interest" description="Disordered" evidence="4">
    <location>
        <begin position="1656"/>
        <end position="1676"/>
    </location>
</feature>
<dbReference type="CDD" id="cd01201">
    <property type="entry name" value="PH_BEACH"/>
    <property type="match status" value="1"/>
</dbReference>
<dbReference type="PROSITE" id="PS50082">
    <property type="entry name" value="WD_REPEATS_2"/>
    <property type="match status" value="1"/>
</dbReference>
<feature type="domain" description="BEACH" evidence="5">
    <location>
        <begin position="1923"/>
        <end position="2218"/>
    </location>
</feature>
<dbReference type="SMART" id="SM01026">
    <property type="entry name" value="Beach"/>
    <property type="match status" value="1"/>
</dbReference>
<dbReference type="SUPFAM" id="SSF50978">
    <property type="entry name" value="WD40 repeat-like"/>
    <property type="match status" value="1"/>
</dbReference>
<dbReference type="InterPro" id="IPR000409">
    <property type="entry name" value="BEACH_dom"/>
</dbReference>
<sequence>MALNIGKPSRGRSSTTTSAILSLDEQSSSIAHSLESFGSPGDAHLQIDHAELTRLCKVTYSLFLELDASDTARETFRRGKGFDKLLDTLSKICRSTTANNHILERARLACTLSLLLGRAILGHRGNAKYLHSRLDGWAKVGGLLLNLHRQLISSVVQSIPGDSPPQVPSLYATLLSVALGRDDIGSSIAEALNSSSKSDRQSTSICHVDGSIDHEQITRAIRNDEILYVPQAAASLIRMLLDQSSSERQLPANITHIIEPTLLAISTVIDGNQSNSYALWQTGILSSLLKPFLDGGSIGSSVPFGSLFSALSDFGFNSLDDLALLSRHAEQHDHARGVLYSVLQRSKQAAYINFDLSVSGFSSLEVPSLSRMFPPSNGYSLAAWLRVDEYDPSCHTTIFGAFDASQRCFILAYLERDSHQLILQTSIRSQRPSVRFKSTRFERGRWYHVTIVHRKGSPDPAQSPAMLFVDGDFAEQVKVAYPESPGEVSSAPDLTPPHAPMQRRQQNVQAFFGTPHDLALGYGRNQTTSKWSLAGAQLCSTALSDEFIAVVHRLGPRYTGNWQDCLGPLLTYRASAQLNRYNELLHPEKSEKSDIVAATENRGSAVMPETKLLLSFSPSTVIHLDARYTSTETTHELDRKAHARFQQLAQKTPTIAINNAIPLLNEAITRSFGTALLTGDPAIIMPRALDDASWELAGCLPLMMRLLESATTKRAFLQSVQIFLECVQDNWRISEAMEKGHGFGMLAIMIREKLGYEALNSDTRTASQPLNLEDRQSMPIELLEMILDFVGYDKESPEDSMIVNPMAYRVLLIDFDTWRRCDLVTQSLYYTQFVHFATRNKHQSFNSKRLNRMRITKRFVDAMKGEEIESAAVPLLMKAIKTTLGDNANHHIYRDLGMFVAYGLQDERVASGKSMKSLSSVVSIRSRALSWARGVKGTSRPSTPGGSATIERKPGVPRAELAIGVLELLVDHVCTERSAGPMRRFNRAVSSRFMLPLLSETNPRVLSLTLMLLSHSLRCLGSDFRRPFVENHGGFTLLKSRLKNFWQHDSIWRTAFAILFGKTLSTEEMQQEFSVFTLVETYAIGQKTTVMNPEIMPALMAMLEAGLRSIVKNDPPSDKDTKIVRTVIQFLSEACNRSPAFRQHAASSRYIQDLLFILYPVIVGSDRLSAETELKSDKEALTFKGAEVTLRPHSNSLGERPPSIRSVDSETDKRSPSSRKVQPPKRLSSFELLNNGESNDIHAQFSTPITPKKAPPVKLNVGNSLIEALLEVGINIFLDQICNNSKYNGIGLFLKVPPGFQEHQAYFESYVLIQTLSALWNHLQLNQSLLTGTKVLMNLAKFNQHISEAVFEGWFVDGSQHLLDLSGKLLDYLQQPDIASLKSVRLCSQAINDIRVVFLRVVLLRLSELDEVMQERETTAFLDQMNYWQTILFSSENQETVFIRLICYLLYIKLESEVRSVRLAAARLWRTVLVQKPTETATLMTFAMGSERKHLSTGFMNLVSLNDEDFLAWVDVNKDELHAVFTDALSSPWTVHVESENRKNQDTAQNRLSKRREKLRQWEAEELSAEDVLSRYETSTRHWRSNVHSQERVKLHRAIQDHHESVSHLSSVFRKVHHDISQPCGIEPHQGRVRWQLDETEALNRMRMRVLPDTTTGSEVYQPKRKMSQRKPSMSLAVNTQIPRIIADDLSAMGNPTPTTTNFADAEGGRTRSDSASNSQLLEGSFEMIDDPREEDDGLPEDKNRKILTSLQRGDQVHQLHNISRIIGLEACEGLLIVGKKCLYMQDNYFQRSDGEIVSAGQAPDDERDPYVQLISGKDVGSQRTKHSIGDQETRHWTWAEVLSISKRRFLLRDVAIEVFFTDGRSYLTTLMSSKARDDLYSAIVNRAPHVHSASTVASEDAWRLDTLRNPEEVPQTLGSKFVNVFNAAPTHAATKKWVRGEMSNFQYLMLVNTMAGRTFNDLTQYPVFPWVIADYTSEELDLTDNKTFRDLSKPMGCQNLQRESDYRDRYKQFAEMGDQNAPPFHYGTHYSSAMIVTSYLIRLQPFVQAYLLLQGGNFDHADRLFDSIEKAWFSCSRDNMTDVRELTPEFYYLPEFLLNDNKYDFGEKQGGGGAVNDVKLPPWAKGDPHVFIAKQREALESSYVSENLHKWIDLIFGYKQRGEAAIEATNVFQHLSYQGAKNLDTIQDPVERLATIGIIHSFGQTPHQVFQRSHPAREVEKFAGPRLDVTAQTLTKLPDPLFESDERVAGITFSRVQERLLCSGPGKLNIPPNCDRFVQWGFADHSLRFFSSNTKRPLGLFENTHIGPVSTAVFIDSKTMVTAGADCTLAIWAVNPGRDAVEIQPKSYLFGHRSPITYLTASKVFSTLLSISTDGQVNLWDLNRHDCVRILLPSGSLQTKVAAINNTNGHIVLCTGAELALYTINGHLLLRHQVCENRDESVLSCAFYDGAGNEWLERELIFTGHPRGEVNVWNLATLSDGAWHLQLIKRLNHNDTAREDGANISAGITAVLPTLHAVYTGDEDGRVWEWDTIQRSSSFGMRGR</sequence>
<dbReference type="Pfam" id="PF02138">
    <property type="entry name" value="Beach"/>
    <property type="match status" value="1"/>
</dbReference>
<dbReference type="CDD" id="cd06071">
    <property type="entry name" value="Beach"/>
    <property type="match status" value="1"/>
</dbReference>